<reference evidence="2" key="1">
    <citation type="journal article" date="2019" name="IScience">
        <title>Narwhal Genome Reveals Long-Term Low Genetic Diversity despite Current Large Abundance Size.</title>
        <authorList>
            <person name="Westbury M.V."/>
            <person name="Petersen B."/>
            <person name="Garde E."/>
            <person name="Heide-Jorgensen M.P."/>
            <person name="Lorenzen E.D."/>
        </authorList>
    </citation>
    <scope>NUCLEOTIDE SEQUENCE [LARGE SCALE GENOMIC DNA]</scope>
</reference>
<dbReference type="Proteomes" id="UP000308365">
    <property type="component" value="Unassembled WGS sequence"/>
</dbReference>
<organism evidence="1 2">
    <name type="scientific">Monodon monoceros</name>
    <name type="common">Narwhal</name>
    <name type="synonym">Ceratodon monodon</name>
    <dbReference type="NCBI Taxonomy" id="40151"/>
    <lineage>
        <taxon>Eukaryota</taxon>
        <taxon>Metazoa</taxon>
        <taxon>Chordata</taxon>
        <taxon>Craniata</taxon>
        <taxon>Vertebrata</taxon>
        <taxon>Euteleostomi</taxon>
        <taxon>Mammalia</taxon>
        <taxon>Eutheria</taxon>
        <taxon>Laurasiatheria</taxon>
        <taxon>Artiodactyla</taxon>
        <taxon>Whippomorpha</taxon>
        <taxon>Cetacea</taxon>
        <taxon>Odontoceti</taxon>
        <taxon>Monodontidae</taxon>
        <taxon>Monodon</taxon>
    </lineage>
</organism>
<sequence>MKRGGGAQGPGCCPSLARPLAELCAPPEPGRQVRGAGHADRGVAGVLVGHPFDTV</sequence>
<name>A0A4U1F4G8_MONMO</name>
<protein>
    <submittedName>
        <fullName evidence="1">Uncharacterized protein</fullName>
    </submittedName>
</protein>
<accession>A0A4U1F4G8</accession>
<dbReference type="EMBL" id="RWIC01000461">
    <property type="protein sequence ID" value="TKC43496.1"/>
    <property type="molecule type" value="Genomic_DNA"/>
</dbReference>
<feature type="non-terminal residue" evidence="1">
    <location>
        <position position="55"/>
    </location>
</feature>
<dbReference type="AlphaFoldDB" id="A0A4U1F4G8"/>
<gene>
    <name evidence="1" type="ORF">EI555_020477</name>
</gene>
<comment type="caution">
    <text evidence="1">The sequence shown here is derived from an EMBL/GenBank/DDBJ whole genome shotgun (WGS) entry which is preliminary data.</text>
</comment>
<evidence type="ECO:0000313" key="2">
    <source>
        <dbReference type="Proteomes" id="UP000308365"/>
    </source>
</evidence>
<proteinExistence type="predicted"/>
<evidence type="ECO:0000313" key="1">
    <source>
        <dbReference type="EMBL" id="TKC43496.1"/>
    </source>
</evidence>